<dbReference type="RefSeq" id="WP_264791217.1">
    <property type="nucleotide sequence ID" value="NZ_AP026867.1"/>
</dbReference>
<keyword evidence="4" id="KW-1185">Reference proteome</keyword>
<dbReference type="AlphaFoldDB" id="A0A916DQ36"/>
<sequence>MISKKNIVTVFLLLSFLGLYAQEPSDAQRVNVHFSELALGDVLEQISATYNVRFSYGNDHLKLQKKISFHSEGKTLRATLEQLFDDNNIIYAKIGSQLVLKPGTLKDKKRKERQKRKREREEKREERDKETLERGTLFDFDIRSEIIGTTKDAPPIKTIERQLIPTTEIEPLVTKYIGDVDYENTLESKETNRVSAGKYKTIKTSVGQFSVLPFLASNTRYRNRYNVFSFNVLWGINAGVNGLEIGAIGNTIKRNVHGVQLAGFFNNIEGHVYGIQSSGVLNITKGDIVGWQLAGLWNLGNNIYGTQISILGNIARDLYGMQFGAVSNIATDVYGFQVSGLFNFANGKLFGSQIAGFGNVAWGGKSAVQFANIFNISAKAQFQIAGFLNAAQLVEGAQIGGLINIAKAVKGTQLGVINTTKDLEGAQIGIINNAQTANGLMLGLINIVDSIKGVPIGLINIVRKNGYNRIEVFGGDGTYVNFGAKFGYERYYHILQTGWKVSEDNIYTWTIGIGVGSKLRLNKVLHTNFELLTAHVNEYGYWTPELNMLNQFRVTLDLKIRDRVSLFCGPVFNALVSRLYNEDSQKYGSNIMPYTLFDQTNREGTNLKMWIGFAAGLRF</sequence>
<keyword evidence="2" id="KW-0732">Signal</keyword>
<protein>
    <recommendedName>
        <fullName evidence="5">DUF4974 domain-containing protein</fullName>
    </recommendedName>
</protein>
<evidence type="ECO:0000313" key="4">
    <source>
        <dbReference type="Proteomes" id="UP001060919"/>
    </source>
</evidence>
<reference evidence="3" key="1">
    <citation type="submission" date="2022-09" db="EMBL/GenBank/DDBJ databases">
        <title>Aureispira anguillicida sp. nov., isolated from Leptocephalus of Japanese eel Anguilla japonica.</title>
        <authorList>
            <person name="Yuasa K."/>
            <person name="Mekata T."/>
            <person name="Ikunari K."/>
        </authorList>
    </citation>
    <scope>NUCLEOTIDE SEQUENCE</scope>
    <source>
        <strain evidence="3">EL160426</strain>
    </source>
</reference>
<evidence type="ECO:0008006" key="5">
    <source>
        <dbReference type="Google" id="ProtNLM"/>
    </source>
</evidence>
<organism evidence="3 4">
    <name type="scientific">Aureispira anguillae</name>
    <dbReference type="NCBI Taxonomy" id="2864201"/>
    <lineage>
        <taxon>Bacteria</taxon>
        <taxon>Pseudomonadati</taxon>
        <taxon>Bacteroidota</taxon>
        <taxon>Saprospiria</taxon>
        <taxon>Saprospirales</taxon>
        <taxon>Saprospiraceae</taxon>
        <taxon>Aureispira</taxon>
    </lineage>
</organism>
<accession>A0A916DQ36</accession>
<feature type="compositionally biased region" description="Basic residues" evidence="1">
    <location>
        <begin position="107"/>
        <end position="118"/>
    </location>
</feature>
<evidence type="ECO:0000313" key="3">
    <source>
        <dbReference type="EMBL" id="BDS09865.1"/>
    </source>
</evidence>
<dbReference type="Proteomes" id="UP001060919">
    <property type="component" value="Chromosome"/>
</dbReference>
<proteinExistence type="predicted"/>
<gene>
    <name evidence="3" type="ORF">AsAng_0005700</name>
</gene>
<dbReference type="EMBL" id="AP026867">
    <property type="protein sequence ID" value="BDS09865.1"/>
    <property type="molecule type" value="Genomic_DNA"/>
</dbReference>
<evidence type="ECO:0000256" key="2">
    <source>
        <dbReference type="SAM" id="SignalP"/>
    </source>
</evidence>
<feature type="region of interest" description="Disordered" evidence="1">
    <location>
        <begin position="105"/>
        <end position="129"/>
    </location>
</feature>
<feature type="compositionally biased region" description="Basic and acidic residues" evidence="1">
    <location>
        <begin position="119"/>
        <end position="129"/>
    </location>
</feature>
<feature type="chain" id="PRO_5037271783" description="DUF4974 domain-containing protein" evidence="2">
    <location>
        <begin position="22"/>
        <end position="619"/>
    </location>
</feature>
<feature type="signal peptide" evidence="2">
    <location>
        <begin position="1"/>
        <end position="21"/>
    </location>
</feature>
<evidence type="ECO:0000256" key="1">
    <source>
        <dbReference type="SAM" id="MobiDB-lite"/>
    </source>
</evidence>
<dbReference type="KEGG" id="aup:AsAng_0005700"/>
<name>A0A916DQ36_9BACT</name>